<keyword evidence="2" id="KW-0963">Cytoplasm</keyword>
<dbReference type="Proteomes" id="UP000010290">
    <property type="component" value="Chromosome"/>
</dbReference>
<comment type="caution">
    <text evidence="7">The sequence shown here is derived from an EMBL/GenBank/DDBJ whole genome shotgun (WGS) entry which is preliminary data.</text>
</comment>
<dbReference type="PATRIC" id="fig|1141660.3.peg.3125"/>
<dbReference type="EMBL" id="AKKN01000013">
    <property type="protein sequence ID" value="EKT53649.1"/>
    <property type="molecule type" value="Genomic_DNA"/>
</dbReference>
<feature type="domain" description="Enterochelin esterase N-terminal" evidence="6">
    <location>
        <begin position="179"/>
        <end position="261"/>
    </location>
</feature>
<dbReference type="InterPro" id="IPR013783">
    <property type="entry name" value="Ig-like_fold"/>
</dbReference>
<dbReference type="SUPFAM" id="SSF53474">
    <property type="entry name" value="alpha/beta-Hydrolases"/>
    <property type="match status" value="1"/>
</dbReference>
<keyword evidence="8" id="KW-1185">Reference proteome</keyword>
<evidence type="ECO:0000256" key="2">
    <source>
        <dbReference type="ARBA" id="ARBA00022490"/>
    </source>
</evidence>
<keyword evidence="3" id="KW-0378">Hydrolase</keyword>
<dbReference type="InterPro" id="IPR014756">
    <property type="entry name" value="Ig_E-set"/>
</dbReference>
<reference evidence="7 8" key="1">
    <citation type="journal article" date="2012" name="BMC Genomics">
        <title>Comparative genomics of bacteria in the genus Providencia isolated from wild Drosophila melanogaster.</title>
        <authorList>
            <person name="Galac M.R."/>
            <person name="Lazzaro B.P."/>
        </authorList>
    </citation>
    <scope>NUCLEOTIDE SEQUENCE [LARGE SCALE GENOMIC DNA]</scope>
    <source>
        <strain evidence="7 8">DSM 19967</strain>
    </source>
</reference>
<dbReference type="GO" id="GO:0005737">
    <property type="term" value="C:cytoplasm"/>
    <property type="evidence" value="ECO:0007669"/>
    <property type="project" value="UniProtKB-SubCell"/>
</dbReference>
<evidence type="ECO:0000256" key="4">
    <source>
        <dbReference type="ARBA" id="ARBA00024201"/>
    </source>
</evidence>
<gene>
    <name evidence="7" type="ORF">OO7_15614</name>
</gene>
<dbReference type="AlphaFoldDB" id="K8VZQ0"/>
<proteinExistence type="inferred from homology"/>
<evidence type="ECO:0000256" key="5">
    <source>
        <dbReference type="SAM" id="SignalP"/>
    </source>
</evidence>
<sequence>MGIDVKSLPLIGCIFFSSAAVATASNCIHLDELSPNINGIHNSEGNSCLLIQISNDSYIRQDNEGISDVILADKDGKALRTLLQSAPVKEPHTALYTVSAHNQYYLDLKGQPDQPWQIKFNIIDYQPLEIEAEHKIDSPKLQALLDKYQAEETSDEFWLEVKKQGTPLVEDFKKGQKKITFLWRGAKSNAYILGAPSGNHEPLAHIPNSDIWYRTFIVPDDALSQYKIAPDIPKVPEGGFAQRRAILATAQADPLNQHAVPSFFVDPYNRFSLLSLAPEKRQCHFAEIANYHRKGQLESFPFHSQILGNERQITIYHPAVIMTEPAVLVLLDGQTYLHTYKMADFFDKWISEGLIPPMNVVFLDSISSERRGNELPPNTEFPQMLAQELMPILAAKGIQAPAKSTTIAGSSFGGLGATWNALAHPELFGNVISMSGSYWWSPKGKDPEWLTREAELLAKKPLRFYLEAGLFERNGSSGGIIQNHYRLMDVLQHKGYSVQTNELPSGHDYVSWCEALYDGTRYFSSISKINQ</sequence>
<dbReference type="Gene3D" id="2.60.40.10">
    <property type="entry name" value="Immunoglobulins"/>
    <property type="match status" value="1"/>
</dbReference>
<evidence type="ECO:0000256" key="3">
    <source>
        <dbReference type="ARBA" id="ARBA00022801"/>
    </source>
</evidence>
<dbReference type="InterPro" id="IPR021764">
    <property type="entry name" value="Enterochelin_esterase_N"/>
</dbReference>
<feature type="signal peptide" evidence="5">
    <location>
        <begin position="1"/>
        <end position="22"/>
    </location>
</feature>
<dbReference type="GO" id="GO:0008849">
    <property type="term" value="F:enterochelin esterase activity"/>
    <property type="evidence" value="ECO:0007669"/>
    <property type="project" value="InterPro"/>
</dbReference>
<dbReference type="GO" id="GO:0006826">
    <property type="term" value="P:iron ion transport"/>
    <property type="evidence" value="ECO:0007669"/>
    <property type="project" value="InterPro"/>
</dbReference>
<dbReference type="SUPFAM" id="SSF81296">
    <property type="entry name" value="E set domains"/>
    <property type="match status" value="1"/>
</dbReference>
<feature type="chain" id="PRO_5003921097" evidence="5">
    <location>
        <begin position="23"/>
        <end position="531"/>
    </location>
</feature>
<evidence type="ECO:0000259" key="6">
    <source>
        <dbReference type="Pfam" id="PF11806"/>
    </source>
</evidence>
<dbReference type="GO" id="GO:0005506">
    <property type="term" value="F:iron ion binding"/>
    <property type="evidence" value="ECO:0007669"/>
    <property type="project" value="InterPro"/>
</dbReference>
<dbReference type="PANTHER" id="PTHR48098:SF3">
    <property type="entry name" value="IRON(III) ENTEROBACTIN ESTERASE"/>
    <property type="match status" value="1"/>
</dbReference>
<protein>
    <submittedName>
        <fullName evidence="7">Esterase</fullName>
    </submittedName>
</protein>
<name>K8VZQ0_9GAMM</name>
<keyword evidence="5" id="KW-0732">Signal</keyword>
<accession>K8VZQ0</accession>
<dbReference type="OrthoDB" id="9775130at2"/>
<evidence type="ECO:0000313" key="7">
    <source>
        <dbReference type="EMBL" id="EKT53649.1"/>
    </source>
</evidence>
<evidence type="ECO:0000313" key="8">
    <source>
        <dbReference type="Proteomes" id="UP000010290"/>
    </source>
</evidence>
<dbReference type="HOGENOM" id="CLU_024314_3_1_6"/>
<dbReference type="Gene3D" id="3.40.50.1820">
    <property type="entry name" value="alpha/beta hydrolase"/>
    <property type="match status" value="1"/>
</dbReference>
<dbReference type="InterPro" id="IPR050583">
    <property type="entry name" value="Mycobacterial_A85_antigen"/>
</dbReference>
<comment type="similarity">
    <text evidence="4">Belongs to the Fes family.</text>
</comment>
<dbReference type="Pfam" id="PF00756">
    <property type="entry name" value="Esterase"/>
    <property type="match status" value="1"/>
</dbReference>
<organism evidence="7 8">
    <name type="scientific">Providencia sneebia DSM 19967</name>
    <dbReference type="NCBI Taxonomy" id="1141660"/>
    <lineage>
        <taxon>Bacteria</taxon>
        <taxon>Pseudomonadati</taxon>
        <taxon>Pseudomonadota</taxon>
        <taxon>Gammaproteobacteria</taxon>
        <taxon>Enterobacterales</taxon>
        <taxon>Morganellaceae</taxon>
        <taxon>Providencia</taxon>
    </lineage>
</organism>
<evidence type="ECO:0000256" key="1">
    <source>
        <dbReference type="ARBA" id="ARBA00004496"/>
    </source>
</evidence>
<dbReference type="InterPro" id="IPR000801">
    <property type="entry name" value="Esterase-like"/>
</dbReference>
<dbReference type="InterPro" id="IPR029058">
    <property type="entry name" value="AB_hydrolase_fold"/>
</dbReference>
<dbReference type="Pfam" id="PF11806">
    <property type="entry name" value="Enterochelin_N"/>
    <property type="match status" value="1"/>
</dbReference>
<dbReference type="PANTHER" id="PTHR48098">
    <property type="entry name" value="ENTEROCHELIN ESTERASE-RELATED"/>
    <property type="match status" value="1"/>
</dbReference>
<comment type="subcellular location">
    <subcellularLocation>
        <location evidence="1">Cytoplasm</location>
    </subcellularLocation>
</comment>